<dbReference type="SUPFAM" id="SSF54897">
    <property type="entry name" value="Protease propeptides/inhibitors"/>
    <property type="match status" value="1"/>
</dbReference>
<evidence type="ECO:0000256" key="16">
    <source>
        <dbReference type="SAM" id="SignalP"/>
    </source>
</evidence>
<feature type="chain" id="PRO_5013085985" description="tripeptidyl-peptidase II" evidence="16">
    <location>
        <begin position="20"/>
        <end position="617"/>
    </location>
</feature>
<evidence type="ECO:0000313" key="18">
    <source>
        <dbReference type="EMBL" id="OJD16341.1"/>
    </source>
</evidence>
<keyword evidence="14" id="KW-0325">Glycoprotein</keyword>
<dbReference type="InterPro" id="IPR050819">
    <property type="entry name" value="Tripeptidyl-peptidase_I"/>
</dbReference>
<dbReference type="GO" id="GO:0046872">
    <property type="term" value="F:metal ion binding"/>
    <property type="evidence" value="ECO:0007669"/>
    <property type="project" value="UniProtKB-UniRule"/>
</dbReference>
<feature type="domain" description="Peptidase S53" evidence="17">
    <location>
        <begin position="212"/>
        <end position="600"/>
    </location>
</feature>
<feature type="active site" description="Charge relay system" evidence="15">
    <location>
        <position position="292"/>
    </location>
</feature>
<dbReference type="EMBL" id="LGRN01000112">
    <property type="protein sequence ID" value="OJD16341.1"/>
    <property type="molecule type" value="Genomic_DNA"/>
</dbReference>
<gene>
    <name evidence="18" type="ORF">AJ78_03474</name>
</gene>
<evidence type="ECO:0000256" key="13">
    <source>
        <dbReference type="ARBA" id="ARBA00023145"/>
    </source>
</evidence>
<keyword evidence="9 15" id="KW-0378">Hydrolase</keyword>
<protein>
    <recommendedName>
        <fullName evidence="4">tripeptidyl-peptidase II</fullName>
        <ecNumber evidence="4">3.4.14.10</ecNumber>
    </recommendedName>
</protein>
<organism evidence="18 19">
    <name type="scientific">Emergomyces pasteurianus Ep9510</name>
    <dbReference type="NCBI Taxonomy" id="1447872"/>
    <lineage>
        <taxon>Eukaryota</taxon>
        <taxon>Fungi</taxon>
        <taxon>Dikarya</taxon>
        <taxon>Ascomycota</taxon>
        <taxon>Pezizomycotina</taxon>
        <taxon>Eurotiomycetes</taxon>
        <taxon>Eurotiomycetidae</taxon>
        <taxon>Onygenales</taxon>
        <taxon>Ajellomycetaceae</taxon>
        <taxon>Emergomyces</taxon>
    </lineage>
</organism>
<evidence type="ECO:0000256" key="8">
    <source>
        <dbReference type="ARBA" id="ARBA00022729"/>
    </source>
</evidence>
<keyword evidence="10 15" id="KW-0720">Serine protease</keyword>
<evidence type="ECO:0000256" key="10">
    <source>
        <dbReference type="ARBA" id="ARBA00022825"/>
    </source>
</evidence>
<evidence type="ECO:0000256" key="11">
    <source>
        <dbReference type="ARBA" id="ARBA00022837"/>
    </source>
</evidence>
<comment type="function">
    <text evidence="2">Secreted tripeptidyl-peptidase which degrades proteins at acidic pHs and is involved in virulence.</text>
</comment>
<dbReference type="InterPro" id="IPR000209">
    <property type="entry name" value="Peptidase_S8/S53_dom"/>
</dbReference>
<evidence type="ECO:0000256" key="12">
    <source>
        <dbReference type="ARBA" id="ARBA00023026"/>
    </source>
</evidence>
<dbReference type="GO" id="GO:0005576">
    <property type="term" value="C:extracellular region"/>
    <property type="evidence" value="ECO:0007669"/>
    <property type="project" value="UniProtKB-SubCell"/>
</dbReference>
<dbReference type="GO" id="GO:0006508">
    <property type="term" value="P:proteolysis"/>
    <property type="evidence" value="ECO:0007669"/>
    <property type="project" value="UniProtKB-KW"/>
</dbReference>
<evidence type="ECO:0000256" key="3">
    <source>
        <dbReference type="ARBA" id="ARBA00004239"/>
    </source>
</evidence>
<keyword evidence="6 15" id="KW-0645">Protease</keyword>
<keyword evidence="19" id="KW-1185">Reference proteome</keyword>
<comment type="caution">
    <text evidence="18">The sequence shown here is derived from an EMBL/GenBank/DDBJ whole genome shotgun (WGS) entry which is preliminary data.</text>
</comment>
<evidence type="ECO:0000256" key="1">
    <source>
        <dbReference type="ARBA" id="ARBA00001910"/>
    </source>
</evidence>
<dbReference type="InterPro" id="IPR030400">
    <property type="entry name" value="Sedolisin_dom"/>
</dbReference>
<dbReference type="Gene3D" id="3.40.50.200">
    <property type="entry name" value="Peptidase S8/S53 domain"/>
    <property type="match status" value="1"/>
</dbReference>
<dbReference type="CDD" id="cd11377">
    <property type="entry name" value="Pro-peptidase_S53"/>
    <property type="match status" value="1"/>
</dbReference>
<evidence type="ECO:0000256" key="2">
    <source>
        <dbReference type="ARBA" id="ARBA00002451"/>
    </source>
</evidence>
<dbReference type="Pfam" id="PF00082">
    <property type="entry name" value="Peptidase_S8"/>
    <property type="match status" value="1"/>
</dbReference>
<dbReference type="InterPro" id="IPR015366">
    <property type="entry name" value="S53_propep"/>
</dbReference>
<feature type="binding site" evidence="15">
    <location>
        <position position="545"/>
    </location>
    <ligand>
        <name>Ca(2+)</name>
        <dbReference type="ChEBI" id="CHEBI:29108"/>
    </ligand>
</feature>
<dbReference type="PANTHER" id="PTHR14218:SF32">
    <property type="entry name" value="TRIPEPTIDYL PEPTIDASE SED3 (AFU_ORTHOLOGUE AFUA_3G08930)"/>
    <property type="match status" value="1"/>
</dbReference>
<sequence>MLHSLFGSLTVLILCLVAAVHPFSYDSFQVIERLASVPDGWTQGPAPDKSTLLRFRLAVRLEKEELFYQRLLNISTPGNPIYGLHMTRDEVKDFLRPRPTVSAQLLSWLTSSGVASDQIEDDGSWISFRTTVEQAERLLNTSFYYFIDGESKDSKIRTLEYSVPSSIVSNVHMIQPTTMFATFRPQRSTLLRMEEVPSENLDSNIPRVCRFQMQPACLRDLYNFTDFKPIPGTTNKIGVSGFLEQYAQYADLKQFLSLVDPAAVGSTFSVQSINGGLNTQGGKNNSMEANLDIQYIVSLSRSPNVTYFTTGGRGPLIPDIDQPDPNNSNNEPYLEQVLYLLALPDDELPNVLSTSYGDNEQSIPDAYAEALCCLYAQLSARGVSIIFSSGDSGVGSSCRSNDGALRTVFNPIFPATCPFVTSVGATRGYEPEEAANFSSGGFSAVFERPAYQDKAVLEYLKKLGNKWTGLYNRNGRGFPDVAAHGVLYFICDKGTTDLVSGTSASAPTFAAIISLLNTIRESRNQPPLGFLNPWLYSFGYMGLTDIVDGGSKGCTGVSITSHLPGAYVPYASWNATPGWDPVTGLGTPNFPKLVSVLPDTECGAGGLAALESWQGLV</sequence>
<feature type="active site" description="Charge relay system" evidence="15">
    <location>
        <position position="503"/>
    </location>
</feature>
<feature type="binding site" evidence="15">
    <location>
        <position position="546"/>
    </location>
    <ligand>
        <name>Ca(2+)</name>
        <dbReference type="ChEBI" id="CHEBI:29108"/>
    </ligand>
</feature>
<feature type="signal peptide" evidence="16">
    <location>
        <begin position="1"/>
        <end position="19"/>
    </location>
</feature>
<dbReference type="FunFam" id="3.40.50.200:FF:000015">
    <property type="entry name" value="Tripeptidyl peptidase A"/>
    <property type="match status" value="1"/>
</dbReference>
<keyword evidence="11 15" id="KW-0106">Calcium</keyword>
<keyword evidence="13" id="KW-0865">Zymogen</keyword>
<evidence type="ECO:0000256" key="4">
    <source>
        <dbReference type="ARBA" id="ARBA00012462"/>
    </source>
</evidence>
<dbReference type="SUPFAM" id="SSF52743">
    <property type="entry name" value="Subtilisin-like"/>
    <property type="match status" value="1"/>
</dbReference>
<evidence type="ECO:0000256" key="15">
    <source>
        <dbReference type="PROSITE-ProRule" id="PRU01032"/>
    </source>
</evidence>
<evidence type="ECO:0000256" key="7">
    <source>
        <dbReference type="ARBA" id="ARBA00022723"/>
    </source>
</evidence>
<dbReference type="SMART" id="SM00944">
    <property type="entry name" value="Pro-kuma_activ"/>
    <property type="match status" value="1"/>
</dbReference>
<keyword evidence="8 16" id="KW-0732">Signal</keyword>
<dbReference type="OrthoDB" id="409122at2759"/>
<keyword evidence="7 15" id="KW-0479">Metal-binding</keyword>
<proteinExistence type="predicted"/>
<keyword evidence="12" id="KW-0843">Virulence</keyword>
<reference evidence="18 19" key="1">
    <citation type="submission" date="2015-07" db="EMBL/GenBank/DDBJ databases">
        <title>Emmonsia species relationships and genome sequence.</title>
        <authorList>
            <consortium name="The Broad Institute Genomics Platform"/>
            <person name="Cuomo C.A."/>
            <person name="Munoz J.F."/>
            <person name="Imamovic A."/>
            <person name="Priest M.E."/>
            <person name="Young S."/>
            <person name="Clay O.K."/>
            <person name="McEwen J.G."/>
        </authorList>
    </citation>
    <scope>NUCLEOTIDE SEQUENCE [LARGE SCALE GENOMIC DNA]</scope>
    <source>
        <strain evidence="18 19">UAMH 9510</strain>
    </source>
</reference>
<dbReference type="Pfam" id="PF09286">
    <property type="entry name" value="Pro-kuma_activ"/>
    <property type="match status" value="1"/>
</dbReference>
<comment type="cofactor">
    <cofactor evidence="15">
        <name>Ca(2+)</name>
        <dbReference type="ChEBI" id="CHEBI:29108"/>
    </cofactor>
    <text evidence="15">Binds 1 Ca(2+) ion per subunit.</text>
</comment>
<dbReference type="InterPro" id="IPR023828">
    <property type="entry name" value="Peptidase_S8_Ser-AS"/>
</dbReference>
<keyword evidence="5" id="KW-0964">Secreted</keyword>
<dbReference type="VEuPathDB" id="FungiDB:AJ78_03474"/>
<dbReference type="AlphaFoldDB" id="A0A1J9QM96"/>
<feature type="active site" description="Charge relay system" evidence="15">
    <location>
        <position position="288"/>
    </location>
</feature>
<dbReference type="EC" id="3.4.14.10" evidence="4"/>
<evidence type="ECO:0000256" key="9">
    <source>
        <dbReference type="ARBA" id="ARBA00022801"/>
    </source>
</evidence>
<dbReference type="GO" id="GO:0008240">
    <property type="term" value="F:tripeptidyl-peptidase activity"/>
    <property type="evidence" value="ECO:0007669"/>
    <property type="project" value="UniProtKB-EC"/>
</dbReference>
<feature type="binding site" evidence="15">
    <location>
        <position position="578"/>
    </location>
    <ligand>
        <name>Ca(2+)</name>
        <dbReference type="ChEBI" id="CHEBI:29108"/>
    </ligand>
</feature>
<comment type="catalytic activity">
    <reaction evidence="1">
        <text>Release of an N-terminal tripeptide from a polypeptide.</text>
        <dbReference type="EC" id="3.4.14.10"/>
    </reaction>
</comment>
<dbReference type="STRING" id="1447872.A0A1J9QM96"/>
<dbReference type="CDD" id="cd04056">
    <property type="entry name" value="Peptidases_S53"/>
    <property type="match status" value="1"/>
</dbReference>
<dbReference type="InterPro" id="IPR036852">
    <property type="entry name" value="Peptidase_S8/S53_dom_sf"/>
</dbReference>
<accession>A0A1J9QM96</accession>
<dbReference type="Proteomes" id="UP000182235">
    <property type="component" value="Unassembled WGS sequence"/>
</dbReference>
<feature type="binding site" evidence="15">
    <location>
        <position position="580"/>
    </location>
    <ligand>
        <name>Ca(2+)</name>
        <dbReference type="ChEBI" id="CHEBI:29108"/>
    </ligand>
</feature>
<evidence type="ECO:0000259" key="17">
    <source>
        <dbReference type="PROSITE" id="PS51695"/>
    </source>
</evidence>
<evidence type="ECO:0000256" key="14">
    <source>
        <dbReference type="ARBA" id="ARBA00023180"/>
    </source>
</evidence>
<evidence type="ECO:0000256" key="6">
    <source>
        <dbReference type="ARBA" id="ARBA00022670"/>
    </source>
</evidence>
<evidence type="ECO:0000313" key="19">
    <source>
        <dbReference type="Proteomes" id="UP000182235"/>
    </source>
</evidence>
<dbReference type="PROSITE" id="PS00138">
    <property type="entry name" value="SUBTILASE_SER"/>
    <property type="match status" value="1"/>
</dbReference>
<dbReference type="PANTHER" id="PTHR14218">
    <property type="entry name" value="PROTEASE S8 TRIPEPTIDYL PEPTIDASE I CLN2"/>
    <property type="match status" value="1"/>
</dbReference>
<comment type="subcellular location">
    <subcellularLocation>
        <location evidence="3">Secreted</location>
        <location evidence="3">Extracellular space</location>
    </subcellularLocation>
</comment>
<evidence type="ECO:0000256" key="5">
    <source>
        <dbReference type="ARBA" id="ARBA00022525"/>
    </source>
</evidence>
<name>A0A1J9QM96_9EURO</name>
<dbReference type="GO" id="GO:0004252">
    <property type="term" value="F:serine-type endopeptidase activity"/>
    <property type="evidence" value="ECO:0007669"/>
    <property type="project" value="UniProtKB-UniRule"/>
</dbReference>
<dbReference type="PROSITE" id="PS51695">
    <property type="entry name" value="SEDOLISIN"/>
    <property type="match status" value="1"/>
</dbReference>